<evidence type="ECO:0000256" key="2">
    <source>
        <dbReference type="ARBA" id="ARBA00022737"/>
    </source>
</evidence>
<evidence type="ECO:0000256" key="1">
    <source>
        <dbReference type="ARBA" id="ARBA00022679"/>
    </source>
</evidence>
<dbReference type="PANTHER" id="PTHR48016">
    <property type="entry name" value="MAP KINASE KINASE KINASE SSK2-RELATED-RELATED"/>
    <property type="match status" value="1"/>
</dbReference>
<dbReference type="Proteomes" id="UP000305067">
    <property type="component" value="Unassembled WGS sequence"/>
</dbReference>
<evidence type="ECO:0000256" key="5">
    <source>
        <dbReference type="ARBA" id="ARBA00022840"/>
    </source>
</evidence>
<dbReference type="InterPro" id="IPR056884">
    <property type="entry name" value="NPHP3-like_N"/>
</dbReference>
<dbReference type="GO" id="GO:0005524">
    <property type="term" value="F:ATP binding"/>
    <property type="evidence" value="ECO:0007669"/>
    <property type="project" value="UniProtKB-KW"/>
</dbReference>
<proteinExistence type="predicted"/>
<feature type="domain" description="Protein kinase" evidence="6">
    <location>
        <begin position="680"/>
        <end position="944"/>
    </location>
</feature>
<reference evidence="7 8" key="1">
    <citation type="journal article" date="2019" name="Nat. Ecol. Evol.">
        <title>Megaphylogeny resolves global patterns of mushroom evolution.</title>
        <authorList>
            <person name="Varga T."/>
            <person name="Krizsan K."/>
            <person name="Foldi C."/>
            <person name="Dima B."/>
            <person name="Sanchez-Garcia M."/>
            <person name="Sanchez-Ramirez S."/>
            <person name="Szollosi G.J."/>
            <person name="Szarkandi J.G."/>
            <person name="Papp V."/>
            <person name="Albert L."/>
            <person name="Andreopoulos W."/>
            <person name="Angelini C."/>
            <person name="Antonin V."/>
            <person name="Barry K.W."/>
            <person name="Bougher N.L."/>
            <person name="Buchanan P."/>
            <person name="Buyck B."/>
            <person name="Bense V."/>
            <person name="Catcheside P."/>
            <person name="Chovatia M."/>
            <person name="Cooper J."/>
            <person name="Damon W."/>
            <person name="Desjardin D."/>
            <person name="Finy P."/>
            <person name="Geml J."/>
            <person name="Haridas S."/>
            <person name="Hughes K."/>
            <person name="Justo A."/>
            <person name="Karasinski D."/>
            <person name="Kautmanova I."/>
            <person name="Kiss B."/>
            <person name="Kocsube S."/>
            <person name="Kotiranta H."/>
            <person name="LaButti K.M."/>
            <person name="Lechner B.E."/>
            <person name="Liimatainen K."/>
            <person name="Lipzen A."/>
            <person name="Lukacs Z."/>
            <person name="Mihaltcheva S."/>
            <person name="Morgado L.N."/>
            <person name="Niskanen T."/>
            <person name="Noordeloos M.E."/>
            <person name="Ohm R.A."/>
            <person name="Ortiz-Santana B."/>
            <person name="Ovrebo C."/>
            <person name="Racz N."/>
            <person name="Riley R."/>
            <person name="Savchenko A."/>
            <person name="Shiryaev A."/>
            <person name="Soop K."/>
            <person name="Spirin V."/>
            <person name="Szebenyi C."/>
            <person name="Tomsovsky M."/>
            <person name="Tulloss R.E."/>
            <person name="Uehling J."/>
            <person name="Grigoriev I.V."/>
            <person name="Vagvolgyi C."/>
            <person name="Papp T."/>
            <person name="Martin F.M."/>
            <person name="Miettinen O."/>
            <person name="Hibbett D.S."/>
            <person name="Nagy L.G."/>
        </authorList>
    </citation>
    <scope>NUCLEOTIDE SEQUENCE [LARGE SCALE GENOMIC DNA]</scope>
    <source>
        <strain evidence="7 8">CBS 309.79</strain>
    </source>
</reference>
<evidence type="ECO:0000259" key="6">
    <source>
        <dbReference type="PROSITE" id="PS50011"/>
    </source>
</evidence>
<keyword evidence="8" id="KW-1185">Reference proteome</keyword>
<dbReference type="InterPro" id="IPR027417">
    <property type="entry name" value="P-loop_NTPase"/>
</dbReference>
<dbReference type="Gene3D" id="1.10.510.10">
    <property type="entry name" value="Transferase(Phosphotransferase) domain 1"/>
    <property type="match status" value="1"/>
</dbReference>
<dbReference type="Pfam" id="PF24883">
    <property type="entry name" value="NPHP3_N"/>
    <property type="match status" value="1"/>
</dbReference>
<keyword evidence="1" id="KW-0808">Transferase</keyword>
<dbReference type="GO" id="GO:0004672">
    <property type="term" value="F:protein kinase activity"/>
    <property type="evidence" value="ECO:0007669"/>
    <property type="project" value="InterPro"/>
</dbReference>
<sequence length="956" mass="108749">MASSSSGQVPTWYTDASFAQMLSQGGDILSLNNNSNSVITTIHNHYVAQRVNELAEMALYFQSHSTDQKLAYDNACGQRTPETGLWFLQCESYKRWKGEKKFNLACVGIPGSGKTVMSTIVIDDLAKSFPHAAVIRLFNKSTASKLQSPLLFALNMISQVIEQLQSRSPSPALTALFKDYRFSQFPPTYERTKQVLKHELAQFFRAFIIVDALDEHHVDDPAAPAELTRELEALGVNVLITSRNPVPFTSGTFESVTISASPSDVQSFVSRSIQSGFVRDVLSQRQGLTEEVTKKIVERADGVFLTSKLLLQSMMSCRRIVDIKKLFSQPRRLSTLHMLYQGIFDNLRQSTPWALPLLHFLIVAPDVKIGARAMVQYLACGDWLSHGTSDLSDHVRLVDEVLHAYRGAVVLVDQYNQEDWQIHTSVPITGKGFQFCHLTARESFGLFLDSTARATAQLQIVHTCLKYIPRMLDTIPEGIFQTPDNDDTQSYYLRQHHPLAYHHNLWWSFAKAVENQIQVDVFRTCYAHGRQRWFRQLMAQEHLELVIDDEAGAQVLIELAKYGLYFLLQHHLADCPTSYIDRKDWWGYTAMNYAVLARHHDMMRLLATEKERRSREEILEEVEISPQLVVATSGEHHTNVSIHWAPVEPVYESLHTYFPPDNAYESCSHCAAQVDVRFKWVRGKMIHEGSNAKVYFALKASTRELLVAKQYQAPLTDTEPHLSEMIQRCRLESEILRTLSHHNVVQWIAFDETRSDATVLLEYFPGSNIEGCLERFGAFNEEVTKSFTSQILSGLEYLHSHSIIHANVNSGNILVDRGAVKIAGFCSAQRADDQADGIFRAAMVGSVFWMAPEMMKPAEKRGYDFQIDIWSLGCTVLEMWSGHRPWMGKTTLEVIFQMLQAGSMPPVPTYVRLSELAEDFRRKSLERDPAERSRATELRNHLYLALKPGWRFSSYK</sequence>
<evidence type="ECO:0000256" key="3">
    <source>
        <dbReference type="ARBA" id="ARBA00022741"/>
    </source>
</evidence>
<dbReference type="STRING" id="1884261.A0A5C3QH56"/>
<dbReference type="Pfam" id="PF00069">
    <property type="entry name" value="Pkinase"/>
    <property type="match status" value="1"/>
</dbReference>
<dbReference type="EMBL" id="ML178825">
    <property type="protein sequence ID" value="TFL01405.1"/>
    <property type="molecule type" value="Genomic_DNA"/>
</dbReference>
<keyword evidence="5" id="KW-0067">ATP-binding</keyword>
<keyword evidence="4" id="KW-0418">Kinase</keyword>
<keyword evidence="2" id="KW-0677">Repeat</keyword>
<keyword evidence="3" id="KW-0547">Nucleotide-binding</keyword>
<dbReference type="PANTHER" id="PTHR48016:SF56">
    <property type="entry name" value="MAPKK KINASE"/>
    <property type="match status" value="1"/>
</dbReference>
<organism evidence="7 8">
    <name type="scientific">Pterulicium gracile</name>
    <dbReference type="NCBI Taxonomy" id="1884261"/>
    <lineage>
        <taxon>Eukaryota</taxon>
        <taxon>Fungi</taxon>
        <taxon>Dikarya</taxon>
        <taxon>Basidiomycota</taxon>
        <taxon>Agaricomycotina</taxon>
        <taxon>Agaricomycetes</taxon>
        <taxon>Agaricomycetidae</taxon>
        <taxon>Agaricales</taxon>
        <taxon>Pleurotineae</taxon>
        <taxon>Pterulaceae</taxon>
        <taxon>Pterulicium</taxon>
    </lineage>
</organism>
<dbReference type="SUPFAM" id="SSF56112">
    <property type="entry name" value="Protein kinase-like (PK-like)"/>
    <property type="match status" value="1"/>
</dbReference>
<evidence type="ECO:0000313" key="8">
    <source>
        <dbReference type="Proteomes" id="UP000305067"/>
    </source>
</evidence>
<dbReference type="GO" id="GO:0000165">
    <property type="term" value="P:MAPK cascade"/>
    <property type="evidence" value="ECO:0007669"/>
    <property type="project" value="UniProtKB-ARBA"/>
</dbReference>
<dbReference type="AlphaFoldDB" id="A0A5C3QH56"/>
<dbReference type="InterPro" id="IPR000719">
    <property type="entry name" value="Prot_kinase_dom"/>
</dbReference>
<accession>A0A5C3QH56</accession>
<gene>
    <name evidence="7" type="ORF">BDV98DRAFT_656238</name>
</gene>
<dbReference type="InterPro" id="IPR050538">
    <property type="entry name" value="MAP_kinase_kinase_kinase"/>
</dbReference>
<dbReference type="SUPFAM" id="SSF52540">
    <property type="entry name" value="P-loop containing nucleoside triphosphate hydrolases"/>
    <property type="match status" value="1"/>
</dbReference>
<evidence type="ECO:0000313" key="7">
    <source>
        <dbReference type="EMBL" id="TFL01405.1"/>
    </source>
</evidence>
<dbReference type="PROSITE" id="PS50011">
    <property type="entry name" value="PROTEIN_KINASE_DOM"/>
    <property type="match status" value="1"/>
</dbReference>
<name>A0A5C3QH56_9AGAR</name>
<protein>
    <recommendedName>
        <fullName evidence="6">Protein kinase domain-containing protein</fullName>
    </recommendedName>
</protein>
<dbReference type="OrthoDB" id="266718at2759"/>
<dbReference type="Gene3D" id="3.40.50.300">
    <property type="entry name" value="P-loop containing nucleotide triphosphate hydrolases"/>
    <property type="match status" value="1"/>
</dbReference>
<evidence type="ECO:0000256" key="4">
    <source>
        <dbReference type="ARBA" id="ARBA00022777"/>
    </source>
</evidence>
<dbReference type="InterPro" id="IPR011009">
    <property type="entry name" value="Kinase-like_dom_sf"/>
</dbReference>